<name>A0A2Z6R1Y3_9GLOM</name>
<comment type="caution">
    <text evidence="1">The sequence shown here is derived from an EMBL/GenBank/DDBJ whole genome shotgun (WGS) entry which is preliminary data.</text>
</comment>
<protein>
    <submittedName>
        <fullName evidence="1">Uncharacterized protein</fullName>
    </submittedName>
</protein>
<organism evidence="1 2">
    <name type="scientific">Rhizophagus clarus</name>
    <dbReference type="NCBI Taxonomy" id="94130"/>
    <lineage>
        <taxon>Eukaryota</taxon>
        <taxon>Fungi</taxon>
        <taxon>Fungi incertae sedis</taxon>
        <taxon>Mucoromycota</taxon>
        <taxon>Glomeromycotina</taxon>
        <taxon>Glomeromycetes</taxon>
        <taxon>Glomerales</taxon>
        <taxon>Glomeraceae</taxon>
        <taxon>Rhizophagus</taxon>
    </lineage>
</organism>
<keyword evidence="2" id="KW-1185">Reference proteome</keyword>
<accession>A0A2Z6R1Y3</accession>
<dbReference type="AlphaFoldDB" id="A0A2Z6R1Y3"/>
<reference evidence="1 2" key="1">
    <citation type="submission" date="2017-11" db="EMBL/GenBank/DDBJ databases">
        <title>The genome of Rhizophagus clarus HR1 reveals common genetic basis of auxotrophy among arbuscular mycorrhizal fungi.</title>
        <authorList>
            <person name="Kobayashi Y."/>
        </authorList>
    </citation>
    <scope>NUCLEOTIDE SEQUENCE [LARGE SCALE GENOMIC DNA]</scope>
    <source>
        <strain evidence="1 2">HR1</strain>
    </source>
</reference>
<proteinExistence type="predicted"/>
<gene>
    <name evidence="1" type="ORF">RclHR1_02650026</name>
</gene>
<evidence type="ECO:0000313" key="2">
    <source>
        <dbReference type="Proteomes" id="UP000247702"/>
    </source>
</evidence>
<dbReference type="EMBL" id="BEXD01001835">
    <property type="protein sequence ID" value="GBB95955.1"/>
    <property type="molecule type" value="Genomic_DNA"/>
</dbReference>
<evidence type="ECO:0000313" key="1">
    <source>
        <dbReference type="EMBL" id="GBB95955.1"/>
    </source>
</evidence>
<dbReference type="Proteomes" id="UP000247702">
    <property type="component" value="Unassembled WGS sequence"/>
</dbReference>
<sequence length="82" mass="10008">MEEWCAKWKVVREGERYYRQFRTRFWDRPGNHHSRCWTPRLEMLPAFLDEPDLEMLPAFLDKPDLGILLDSGRREGGIFFEY</sequence>